<keyword evidence="1" id="KW-0812">Transmembrane</keyword>
<dbReference type="AlphaFoldDB" id="A0A2P2N4R9"/>
<proteinExistence type="predicted"/>
<keyword evidence="1" id="KW-1133">Transmembrane helix</keyword>
<protein>
    <submittedName>
        <fullName evidence="2">Uncharacterized protein</fullName>
    </submittedName>
</protein>
<organism evidence="2">
    <name type="scientific">Rhizophora mucronata</name>
    <name type="common">Asiatic mangrove</name>
    <dbReference type="NCBI Taxonomy" id="61149"/>
    <lineage>
        <taxon>Eukaryota</taxon>
        <taxon>Viridiplantae</taxon>
        <taxon>Streptophyta</taxon>
        <taxon>Embryophyta</taxon>
        <taxon>Tracheophyta</taxon>
        <taxon>Spermatophyta</taxon>
        <taxon>Magnoliopsida</taxon>
        <taxon>eudicotyledons</taxon>
        <taxon>Gunneridae</taxon>
        <taxon>Pentapetalae</taxon>
        <taxon>rosids</taxon>
        <taxon>fabids</taxon>
        <taxon>Malpighiales</taxon>
        <taxon>Rhizophoraceae</taxon>
        <taxon>Rhizophora</taxon>
    </lineage>
</organism>
<evidence type="ECO:0000256" key="1">
    <source>
        <dbReference type="SAM" id="Phobius"/>
    </source>
</evidence>
<name>A0A2P2N4R9_RHIMU</name>
<evidence type="ECO:0000313" key="2">
    <source>
        <dbReference type="EMBL" id="MBX37502.1"/>
    </source>
</evidence>
<keyword evidence="1" id="KW-0472">Membrane</keyword>
<reference evidence="2" key="1">
    <citation type="submission" date="2018-02" db="EMBL/GenBank/DDBJ databases">
        <title>Rhizophora mucronata_Transcriptome.</title>
        <authorList>
            <person name="Meera S.P."/>
            <person name="Sreeshan A."/>
            <person name="Augustine A."/>
        </authorList>
    </citation>
    <scope>NUCLEOTIDE SEQUENCE</scope>
    <source>
        <tissue evidence="2">Leaf</tissue>
    </source>
</reference>
<dbReference type="EMBL" id="GGEC01057018">
    <property type="protein sequence ID" value="MBX37502.1"/>
    <property type="molecule type" value="Transcribed_RNA"/>
</dbReference>
<feature type="transmembrane region" description="Helical" evidence="1">
    <location>
        <begin position="26"/>
        <end position="46"/>
    </location>
</feature>
<sequence>MKFLHCFWGGVKKNRKRSFSNCISQVGFPSAFCCFFICLINASLMLGRLHDKEFASPIFLSLSK</sequence>
<accession>A0A2P2N4R9</accession>